<proteinExistence type="predicted"/>
<sequence>MRDLVRACLRLWGLTELDWRVTLTVSELLTNAFQHARKEHESSVPVKVVLTRTPDGVFLCVSDPHPRLPAPVSAGDNDEGGRGLVLIKKLSDRYGCSSTAHGKDVWATILHSA</sequence>
<keyword evidence="1" id="KW-0723">Serine/threonine-protein kinase</keyword>
<evidence type="ECO:0000313" key="4">
    <source>
        <dbReference type="Proteomes" id="UP001257627"/>
    </source>
</evidence>
<comment type="caution">
    <text evidence="3">The sequence shown here is derived from an EMBL/GenBank/DDBJ whole genome shotgun (WGS) entry which is preliminary data.</text>
</comment>
<dbReference type="RefSeq" id="WP_240362990.1">
    <property type="nucleotide sequence ID" value="NZ_CP107955.1"/>
</dbReference>
<dbReference type="GO" id="GO:0005524">
    <property type="term" value="F:ATP binding"/>
    <property type="evidence" value="ECO:0007669"/>
    <property type="project" value="UniProtKB-KW"/>
</dbReference>
<keyword evidence="1" id="KW-0808">Transferase</keyword>
<organism evidence="3 4">
    <name type="scientific">Streptomyces mirabilis</name>
    <dbReference type="NCBI Taxonomy" id="68239"/>
    <lineage>
        <taxon>Bacteria</taxon>
        <taxon>Bacillati</taxon>
        <taxon>Actinomycetota</taxon>
        <taxon>Actinomycetes</taxon>
        <taxon>Kitasatosporales</taxon>
        <taxon>Streptomycetaceae</taxon>
        <taxon>Streptomyces</taxon>
    </lineage>
</organism>
<dbReference type="PANTHER" id="PTHR35526">
    <property type="entry name" value="ANTI-SIGMA-F FACTOR RSBW-RELATED"/>
    <property type="match status" value="1"/>
</dbReference>
<dbReference type="InterPro" id="IPR036890">
    <property type="entry name" value="HATPase_C_sf"/>
</dbReference>
<dbReference type="EMBL" id="JARAKF010000001">
    <property type="protein sequence ID" value="MDU8993118.1"/>
    <property type="molecule type" value="Genomic_DNA"/>
</dbReference>
<reference evidence="3 4" key="1">
    <citation type="submission" date="2023-02" db="EMBL/GenBank/DDBJ databases">
        <authorList>
            <person name="Maleckis M."/>
        </authorList>
    </citation>
    <scope>NUCLEOTIDE SEQUENCE [LARGE SCALE GENOMIC DNA]</scope>
    <source>
        <strain evidence="3 4">P8-A2</strain>
    </source>
</reference>
<name>A0ABU3UGR5_9ACTN</name>
<dbReference type="CDD" id="cd16936">
    <property type="entry name" value="HATPase_RsbW-like"/>
    <property type="match status" value="1"/>
</dbReference>
<dbReference type="Gene3D" id="3.30.565.10">
    <property type="entry name" value="Histidine kinase-like ATPase, C-terminal domain"/>
    <property type="match status" value="1"/>
</dbReference>
<evidence type="ECO:0000259" key="2">
    <source>
        <dbReference type="Pfam" id="PF13581"/>
    </source>
</evidence>
<keyword evidence="3" id="KW-0067">ATP-binding</keyword>
<keyword evidence="3" id="KW-0547">Nucleotide-binding</keyword>
<dbReference type="InterPro" id="IPR003594">
    <property type="entry name" value="HATPase_dom"/>
</dbReference>
<evidence type="ECO:0000313" key="3">
    <source>
        <dbReference type="EMBL" id="MDU8993118.1"/>
    </source>
</evidence>
<protein>
    <submittedName>
        <fullName evidence="3">ATP-binding protein</fullName>
    </submittedName>
</protein>
<gene>
    <name evidence="3" type="ORF">PU648_12245</name>
</gene>
<keyword evidence="1" id="KW-0418">Kinase</keyword>
<feature type="domain" description="Histidine kinase/HSP90-like ATPase" evidence="2">
    <location>
        <begin position="1"/>
        <end position="108"/>
    </location>
</feature>
<dbReference type="PANTHER" id="PTHR35526:SF3">
    <property type="entry name" value="ANTI-SIGMA-F FACTOR RSBW"/>
    <property type="match status" value="1"/>
</dbReference>
<accession>A0ABU3UGR5</accession>
<dbReference type="Proteomes" id="UP001257627">
    <property type="component" value="Unassembled WGS sequence"/>
</dbReference>
<dbReference type="InterPro" id="IPR050267">
    <property type="entry name" value="Anti-sigma-factor_SerPK"/>
</dbReference>
<keyword evidence="4" id="KW-1185">Reference proteome</keyword>
<dbReference type="SUPFAM" id="SSF55874">
    <property type="entry name" value="ATPase domain of HSP90 chaperone/DNA topoisomerase II/histidine kinase"/>
    <property type="match status" value="1"/>
</dbReference>
<dbReference type="Pfam" id="PF13581">
    <property type="entry name" value="HATPase_c_2"/>
    <property type="match status" value="1"/>
</dbReference>
<evidence type="ECO:0000256" key="1">
    <source>
        <dbReference type="ARBA" id="ARBA00022527"/>
    </source>
</evidence>